<evidence type="ECO:0008006" key="9">
    <source>
        <dbReference type="Google" id="ProtNLM"/>
    </source>
</evidence>
<dbReference type="AlphaFoldDB" id="A0A6V8LZQ4"/>
<name>A0A6V8LZQ4_9BACT</name>
<evidence type="ECO:0000256" key="3">
    <source>
        <dbReference type="ARBA" id="ARBA00022692"/>
    </source>
</evidence>
<feature type="transmembrane region" description="Helical" evidence="6">
    <location>
        <begin position="278"/>
        <end position="296"/>
    </location>
</feature>
<evidence type="ECO:0000256" key="6">
    <source>
        <dbReference type="SAM" id="Phobius"/>
    </source>
</evidence>
<dbReference type="PANTHER" id="PTHR30482:SF1">
    <property type="entry name" value="BRANCHED-CHAIN AMINO ACID TRANSPORT PERMEASE PROTEIN LIVM-RELATED"/>
    <property type="match status" value="1"/>
</dbReference>
<feature type="transmembrane region" description="Helical" evidence="6">
    <location>
        <begin position="30"/>
        <end position="49"/>
    </location>
</feature>
<protein>
    <recommendedName>
        <fullName evidence="9">ABC-type branched-chain amino acid transport system, permease component</fullName>
    </recommendedName>
</protein>
<dbReference type="EMBL" id="BLTE01000015">
    <property type="protein sequence ID" value="GFK95256.1"/>
    <property type="molecule type" value="Genomic_DNA"/>
</dbReference>
<reference evidence="7 8" key="1">
    <citation type="submission" date="2020-04" db="EMBL/GenBank/DDBJ databases">
        <authorList>
            <consortium name="Desulfovibrio sp. FSS-1 genome sequencing consortium"/>
            <person name="Shimoshige H."/>
            <person name="Kobayashi H."/>
            <person name="Maekawa T."/>
        </authorList>
    </citation>
    <scope>NUCLEOTIDE SEQUENCE [LARGE SCALE GENOMIC DNA]</scope>
    <source>
        <strain evidence="7 8">SIID29052-01</strain>
    </source>
</reference>
<evidence type="ECO:0000313" key="8">
    <source>
        <dbReference type="Proteomes" id="UP000494245"/>
    </source>
</evidence>
<comment type="subcellular location">
    <subcellularLocation>
        <location evidence="1">Cell membrane</location>
        <topology evidence="1">Multi-pass membrane protein</topology>
    </subcellularLocation>
</comment>
<feature type="transmembrane region" description="Helical" evidence="6">
    <location>
        <begin position="108"/>
        <end position="130"/>
    </location>
</feature>
<dbReference type="GO" id="GO:0015658">
    <property type="term" value="F:branched-chain amino acid transmembrane transporter activity"/>
    <property type="evidence" value="ECO:0007669"/>
    <property type="project" value="InterPro"/>
</dbReference>
<keyword evidence="3 6" id="KW-0812">Transmembrane</keyword>
<keyword evidence="5 6" id="KW-0472">Membrane</keyword>
<accession>A0A6V8LZQ4</accession>
<keyword evidence="4 6" id="KW-1133">Transmembrane helix</keyword>
<feature type="transmembrane region" description="Helical" evidence="6">
    <location>
        <begin position="206"/>
        <end position="223"/>
    </location>
</feature>
<gene>
    <name evidence="7" type="ORF">NNJEOMEG_03114</name>
</gene>
<dbReference type="CDD" id="cd06581">
    <property type="entry name" value="TM_PBP1_LivM_like"/>
    <property type="match status" value="1"/>
</dbReference>
<dbReference type="InterPro" id="IPR001851">
    <property type="entry name" value="ABC_transp_permease"/>
</dbReference>
<proteinExistence type="predicted"/>
<evidence type="ECO:0000256" key="2">
    <source>
        <dbReference type="ARBA" id="ARBA00022475"/>
    </source>
</evidence>
<keyword evidence="8" id="KW-1185">Reference proteome</keyword>
<feature type="transmembrane region" description="Helical" evidence="6">
    <location>
        <begin position="81"/>
        <end position="101"/>
    </location>
</feature>
<sequence>MRRQLAHLGIFLLGLCAVGAFLPGVALLTLNQHLFLALNVLALNFCLGLGGQASMATGAFCGLGAYASVILHALWPQGTLLIVPGVALGVYVLASAVSKPLEKLGEGFLAMATLCLCLIFHNLVLTFSGLTGGSNGMMVPVSPSLPLVGTLTGDRANFFALIALIALGGYLFLALRDSRQGRALMACKDDALAASSCGIDRLSTRALSFGIGGALSAMAGMVLANSTGFISPGQFDLGLSLKTLLFLVIGGPGRLIRPLAAVVALESLIAWFHQLGDATVLAHGLILAIALVAGFWRESGRARLLPR</sequence>
<dbReference type="PANTHER" id="PTHR30482">
    <property type="entry name" value="HIGH-AFFINITY BRANCHED-CHAIN AMINO ACID TRANSPORT SYSTEM PERMEASE"/>
    <property type="match status" value="1"/>
</dbReference>
<evidence type="ECO:0000256" key="1">
    <source>
        <dbReference type="ARBA" id="ARBA00004651"/>
    </source>
</evidence>
<evidence type="ECO:0000256" key="5">
    <source>
        <dbReference type="ARBA" id="ARBA00023136"/>
    </source>
</evidence>
<dbReference type="Proteomes" id="UP000494245">
    <property type="component" value="Unassembled WGS sequence"/>
</dbReference>
<dbReference type="GO" id="GO:0005886">
    <property type="term" value="C:plasma membrane"/>
    <property type="evidence" value="ECO:0007669"/>
    <property type="project" value="UniProtKB-SubCell"/>
</dbReference>
<evidence type="ECO:0000313" key="7">
    <source>
        <dbReference type="EMBL" id="GFK95256.1"/>
    </source>
</evidence>
<feature type="transmembrane region" description="Helical" evidence="6">
    <location>
        <begin position="156"/>
        <end position="175"/>
    </location>
</feature>
<comment type="caution">
    <text evidence="7">The sequence shown here is derived from an EMBL/GenBank/DDBJ whole genome shotgun (WGS) entry which is preliminary data.</text>
</comment>
<dbReference type="InterPro" id="IPR043428">
    <property type="entry name" value="LivM-like"/>
</dbReference>
<keyword evidence="2" id="KW-1003">Cell membrane</keyword>
<dbReference type="Pfam" id="PF02653">
    <property type="entry name" value="BPD_transp_2"/>
    <property type="match status" value="1"/>
</dbReference>
<reference evidence="7 8" key="2">
    <citation type="submission" date="2020-05" db="EMBL/GenBank/DDBJ databases">
        <title>Draft genome sequence of Desulfovibrio sp. strainFSS-1.</title>
        <authorList>
            <person name="Shimoshige H."/>
            <person name="Kobayashi H."/>
            <person name="Maekawa T."/>
        </authorList>
    </citation>
    <scope>NUCLEOTIDE SEQUENCE [LARGE SCALE GENOMIC DNA]</scope>
    <source>
        <strain evidence="7 8">SIID29052-01</strain>
    </source>
</reference>
<evidence type="ECO:0000256" key="4">
    <source>
        <dbReference type="ARBA" id="ARBA00022989"/>
    </source>
</evidence>
<organism evidence="7 8">
    <name type="scientific">Fundidesulfovibrio magnetotacticus</name>
    <dbReference type="NCBI Taxonomy" id="2730080"/>
    <lineage>
        <taxon>Bacteria</taxon>
        <taxon>Pseudomonadati</taxon>
        <taxon>Thermodesulfobacteriota</taxon>
        <taxon>Desulfovibrionia</taxon>
        <taxon>Desulfovibrionales</taxon>
        <taxon>Desulfovibrionaceae</taxon>
        <taxon>Fundidesulfovibrio</taxon>
    </lineage>
</organism>
<dbReference type="RefSeq" id="WP_173086104.1">
    <property type="nucleotide sequence ID" value="NZ_BLTE01000015.1"/>
</dbReference>